<dbReference type="RefSeq" id="WP_222581119.1">
    <property type="nucleotide sequence ID" value="NZ_JAHVHU010000016.1"/>
</dbReference>
<gene>
    <name evidence="2" type="ORF">KUV50_15620</name>
</gene>
<dbReference type="InterPro" id="IPR014001">
    <property type="entry name" value="Helicase_ATP-bd"/>
</dbReference>
<dbReference type="Pfam" id="PF04851">
    <property type="entry name" value="ResIII"/>
    <property type="match status" value="1"/>
</dbReference>
<dbReference type="EMBL" id="JAHVHU010000016">
    <property type="protein sequence ID" value="MBY5959581.1"/>
    <property type="molecule type" value="Genomic_DNA"/>
</dbReference>
<keyword evidence="2" id="KW-0378">Hydrolase</keyword>
<accession>A0A953HZI6</accession>
<dbReference type="InterPro" id="IPR027417">
    <property type="entry name" value="P-loop_NTPase"/>
</dbReference>
<evidence type="ECO:0000259" key="1">
    <source>
        <dbReference type="PROSITE" id="PS51192"/>
    </source>
</evidence>
<dbReference type="Gene3D" id="3.40.50.300">
    <property type="entry name" value="P-loop containing nucleotide triphosphate hydrolases"/>
    <property type="match status" value="1"/>
</dbReference>
<organism evidence="2 3">
    <name type="scientific">Membranihabitans marinus</name>
    <dbReference type="NCBI Taxonomy" id="1227546"/>
    <lineage>
        <taxon>Bacteria</taxon>
        <taxon>Pseudomonadati</taxon>
        <taxon>Bacteroidota</taxon>
        <taxon>Saprospiria</taxon>
        <taxon>Saprospirales</taxon>
        <taxon>Saprospiraceae</taxon>
        <taxon>Membranihabitans</taxon>
    </lineage>
</organism>
<dbReference type="GO" id="GO:0003677">
    <property type="term" value="F:DNA binding"/>
    <property type="evidence" value="ECO:0007669"/>
    <property type="project" value="InterPro"/>
</dbReference>
<name>A0A953HZI6_9BACT</name>
<dbReference type="GO" id="GO:0005524">
    <property type="term" value="F:ATP binding"/>
    <property type="evidence" value="ECO:0007669"/>
    <property type="project" value="InterPro"/>
</dbReference>
<proteinExistence type="predicted"/>
<dbReference type="Proteomes" id="UP000753961">
    <property type="component" value="Unassembled WGS sequence"/>
</dbReference>
<comment type="caution">
    <text evidence="2">The sequence shown here is derived from an EMBL/GenBank/DDBJ whole genome shotgun (WGS) entry which is preliminary data.</text>
</comment>
<evidence type="ECO:0000313" key="2">
    <source>
        <dbReference type="EMBL" id="MBY5959581.1"/>
    </source>
</evidence>
<dbReference type="AlphaFoldDB" id="A0A953HZI6"/>
<keyword evidence="2" id="KW-0347">Helicase</keyword>
<dbReference type="GO" id="GO:0004386">
    <property type="term" value="F:helicase activity"/>
    <property type="evidence" value="ECO:0007669"/>
    <property type="project" value="UniProtKB-KW"/>
</dbReference>
<dbReference type="PROSITE" id="PS51192">
    <property type="entry name" value="HELICASE_ATP_BIND_1"/>
    <property type="match status" value="1"/>
</dbReference>
<feature type="domain" description="Helicase ATP-binding" evidence="1">
    <location>
        <begin position="143"/>
        <end position="312"/>
    </location>
</feature>
<keyword evidence="2" id="KW-0067">ATP-binding</keyword>
<dbReference type="GO" id="GO:0016787">
    <property type="term" value="F:hydrolase activity"/>
    <property type="evidence" value="ECO:0007669"/>
    <property type="project" value="InterPro"/>
</dbReference>
<reference evidence="2" key="1">
    <citation type="submission" date="2021-06" db="EMBL/GenBank/DDBJ databases">
        <title>44 bacteria genomes isolated from Dapeng, Shenzhen.</title>
        <authorList>
            <person name="Zheng W."/>
            <person name="Yu S."/>
            <person name="Huang Y."/>
        </authorList>
    </citation>
    <scope>NUCLEOTIDE SEQUENCE</scope>
    <source>
        <strain evidence="2">DP5N28-2</strain>
    </source>
</reference>
<protein>
    <submittedName>
        <fullName evidence="2">DEAD/DEAH box helicase family protein</fullName>
    </submittedName>
</protein>
<sequence length="1083" mass="126145">MKFEKRLSLTGYLRKTFGVSDIHDKSSVKAYYKRFKEDASGSAYDASGISKVCNILKIIPRVTIPQEKLLEYDRNIRVHLEKINKNRATKDQIVFKYFQFLAGFYTEYYLDRVTDDKTAFLDELNAFVAEQKKNNASKVQYTEFEESDLKKLAYWMATGSGKTLILHLNYYQFQHYMPRLDEAPDNILLITPNAGLTSQHQKELDRSGIPNLYYLDETGAMGIKPESIKLIEITKLTDEKKGDGDSIEVSAFEGNNLIFVDEGHKGSGTEDSKWMARRKAISEDGFTFEYSATFGQSLNKAAASVQDEYGKAIAFDYAYPRFYEDGYGKNYQILNLKKKQHFDDTDQRHVYLMANLLSFYEQKFVYKQDAEVLYKTWNLHDPLLTFIGHSVQAGKTKSSLAMDEKRTVSDVQKIVLFLNLVLQNENDWVINMIQDLLSGKSGIPGPEDSDIFENSFTVLKERFTDKTTEIYADLLETVFHVKASAPLKLNNIKSAAGEIGLRAGNSEHYFGVINIGEDSVFLQFVEENLPDLIVEEGDTFQGSLFHQINKQHAPINMLIGSRKFIEGWSSWRVANMGLMNIGKSEGPQIIQLFGRGVRLLGKDRSLMRSSEMTNIPKPDHIELLETLQIFGLQANYMEQFRKYLREEGIDVEERVNINLKIQFPNSFENKGLLVIKPKIRDEFQDVVKLVLDNDEKIKPRIDLKSTIEVEASGDRVEDRPVAEETEYTKFVSSDHLSLLNFERLYREAWHYRSQKGYRNLSFNANNLRAILVDRLYELYCDEDLLKINSFADIKRLEEISLIILRKYMDSWYKRRQQEWEYTQLEYHPFRENDKNIPNYAEDKQGYQLRVKKTAVDKIQQEIETLFSDPEVFEKDVFKDRDGNIPRIYFDRHIYLPLLIEDQKNVIQSTPPGLNPGEWEFLKDMKKYFQSPDAEKLFEGYEIFVLRNQSRGHGIGFLLDEERYFPDFIVWVKNEDKQHICFIDPKGLQHQINVKENNKVQFSKDIKTYEKQLNEKRGNDQVQLHSFIISQTDLDEVKRNNAIHSVRELNSINVFFPEQDGYVDSLFRNVLGYYKENARNTYSL</sequence>
<dbReference type="InterPro" id="IPR006935">
    <property type="entry name" value="Helicase/UvrB_N"/>
</dbReference>
<keyword evidence="2" id="KW-0547">Nucleotide-binding</keyword>
<evidence type="ECO:0000313" key="3">
    <source>
        <dbReference type="Proteomes" id="UP000753961"/>
    </source>
</evidence>
<keyword evidence="3" id="KW-1185">Reference proteome</keyword>
<dbReference type="SUPFAM" id="SSF52540">
    <property type="entry name" value="P-loop containing nucleoside triphosphate hydrolases"/>
    <property type="match status" value="1"/>
</dbReference>